<feature type="region of interest" description="Disordered" evidence="6">
    <location>
        <begin position="667"/>
        <end position="731"/>
    </location>
</feature>
<keyword evidence="5" id="KW-0469">Meiosis</keyword>
<dbReference type="PANTHER" id="PTHR48225">
    <property type="entry name" value="HORMA DOMAIN-CONTAINING PROTEIN 1"/>
    <property type="match status" value="1"/>
</dbReference>
<reference evidence="9" key="1">
    <citation type="journal article" date="2017" name="bioRxiv">
        <title>Conservation of a gene cluster reveals novel cercosporin biosynthetic mechanisms and extends production to the genus Colletotrichum.</title>
        <authorList>
            <person name="de Jonge R."/>
            <person name="Ebert M.K."/>
            <person name="Huitt-Roehl C.R."/>
            <person name="Pal P."/>
            <person name="Suttle J.C."/>
            <person name="Spanner R.E."/>
            <person name="Neubauer J.D."/>
            <person name="Jurick W.M.II."/>
            <person name="Stott K.A."/>
            <person name="Secor G.A."/>
            <person name="Thomma B.P.H.J."/>
            <person name="Van de Peer Y."/>
            <person name="Townsend C.A."/>
            <person name="Bolton M.D."/>
        </authorList>
    </citation>
    <scope>NUCLEOTIDE SEQUENCE [LARGE SCALE GENOMIC DNA]</scope>
    <source>
        <strain evidence="9">CBS538.71</strain>
    </source>
</reference>
<dbReference type="InterPro" id="IPR036570">
    <property type="entry name" value="HORMA_dom_sf"/>
</dbReference>
<feature type="domain" description="HORMA" evidence="7">
    <location>
        <begin position="25"/>
        <end position="258"/>
    </location>
</feature>
<gene>
    <name evidence="8" type="ORF">CBER1_05900</name>
</gene>
<dbReference type="AlphaFoldDB" id="A0A2S6BSA5"/>
<evidence type="ECO:0000256" key="2">
    <source>
        <dbReference type="ARBA" id="ARBA00004286"/>
    </source>
</evidence>
<evidence type="ECO:0000256" key="1">
    <source>
        <dbReference type="ARBA" id="ARBA00004123"/>
    </source>
</evidence>
<dbReference type="Gene3D" id="3.30.40.10">
    <property type="entry name" value="Zinc/RING finger domain, C3HC4 (zinc finger)"/>
    <property type="match status" value="1"/>
</dbReference>
<dbReference type="InterPro" id="IPR003511">
    <property type="entry name" value="HORMA_dom"/>
</dbReference>
<dbReference type="SUPFAM" id="SSF57903">
    <property type="entry name" value="FYVE/PHD zinc finger"/>
    <property type="match status" value="1"/>
</dbReference>
<dbReference type="PANTHER" id="PTHR48225:SF7">
    <property type="entry name" value="MEIOSIS-SPECIFIC PROTEIN HOP1"/>
    <property type="match status" value="1"/>
</dbReference>
<keyword evidence="3" id="KW-0158">Chromosome</keyword>
<evidence type="ECO:0000256" key="5">
    <source>
        <dbReference type="ARBA" id="ARBA00023254"/>
    </source>
</evidence>
<evidence type="ECO:0000313" key="8">
    <source>
        <dbReference type="EMBL" id="PPJ50352.1"/>
    </source>
</evidence>
<evidence type="ECO:0000256" key="6">
    <source>
        <dbReference type="SAM" id="MobiDB-lite"/>
    </source>
</evidence>
<dbReference type="EMBL" id="PNEN01001787">
    <property type="protein sequence ID" value="PPJ50352.1"/>
    <property type="molecule type" value="Genomic_DNA"/>
</dbReference>
<sequence>MATMQLQLQKTRLAPTTTKTEITQKQSLEVVQTFLHGSLSSLAYLRCFFSEKAFDEQTYTTGNRLPTYREYINGKLPKGEKNDGGMATVMKVLRRKRSKRADKFLDWLEKGAFVALEEGRLNALQIYVHTDPDHPEQVVETYTFAIKYHDDGRGGRVFAGLEVDSPGREGITIEATSIALQSLIRHVNQLCEGLPDLPEKRYVSMALFYPEHSQDLKAPGFAPSNLSKILFAQADGWEKTAERLDDVHSAYHSASLKVSHLDQPNLRGLAQIVEQLRIPSSLVYTTAETREAELADLLGPRPDDTAAKVPSTIGRTPSTVFADEGPMTGRTASTMVHDDAPDVLAAAETSIATPAPTSALADRPLGSESPSNFQPPPAQPSLLAKPILPESVDTQSSDVPEMKAGLQVMLKPEHLSQGDTQTQALLRPLVASSSNLGNRNVSAAPLANLSTSAKLLLLPDVARQLKSTKTKLKQEALRIANVKSAKKTHGDVVLCQCGHAEEEDELIRCSFCGTWQHLHCYGFTGSDDPRIPDEHACYQCLLGDNDTRLLAALRDLALKRRAISFALQRGLPGRPEQLASLMDVSVETAGNLLGHLIEEGLVVHALDAKALKLGTAKQPYHVPTEDARSFDKLQYEFFDALSHISDYYANVPTIPEGVAQRLRALCSSRMPPPTTPASAFRTRNEDPSGRILDPRRSMTPSRQPVQLRQPSSKRPLEGGSPFTTPAKRQARMTPVYHRLKSVQTMAPIFADGLSSPAM</sequence>
<organism evidence="8 9">
    <name type="scientific">Cercospora berteroae</name>
    <dbReference type="NCBI Taxonomy" id="357750"/>
    <lineage>
        <taxon>Eukaryota</taxon>
        <taxon>Fungi</taxon>
        <taxon>Dikarya</taxon>
        <taxon>Ascomycota</taxon>
        <taxon>Pezizomycotina</taxon>
        <taxon>Dothideomycetes</taxon>
        <taxon>Dothideomycetidae</taxon>
        <taxon>Mycosphaerellales</taxon>
        <taxon>Mycosphaerellaceae</taxon>
        <taxon>Cercospora</taxon>
    </lineage>
</organism>
<dbReference type="GO" id="GO:0005634">
    <property type="term" value="C:nucleus"/>
    <property type="evidence" value="ECO:0007669"/>
    <property type="project" value="UniProtKB-SubCell"/>
</dbReference>
<dbReference type="InterPro" id="IPR051294">
    <property type="entry name" value="HORMA_MeioticProgression"/>
</dbReference>
<comment type="subcellular location">
    <subcellularLocation>
        <location evidence="2">Chromosome</location>
    </subcellularLocation>
    <subcellularLocation>
        <location evidence="1">Nucleus</location>
    </subcellularLocation>
</comment>
<feature type="compositionally biased region" description="Basic and acidic residues" evidence="6">
    <location>
        <begin position="682"/>
        <end position="696"/>
    </location>
</feature>
<dbReference type="GO" id="GO:0007130">
    <property type="term" value="P:synaptonemal complex assembly"/>
    <property type="evidence" value="ECO:0007669"/>
    <property type="project" value="TreeGrafter"/>
</dbReference>
<feature type="region of interest" description="Disordered" evidence="6">
    <location>
        <begin position="354"/>
        <end position="382"/>
    </location>
</feature>
<dbReference type="SUPFAM" id="SSF56019">
    <property type="entry name" value="The spindle assembly checkpoint protein mad2"/>
    <property type="match status" value="1"/>
</dbReference>
<evidence type="ECO:0000259" key="7">
    <source>
        <dbReference type="PROSITE" id="PS50815"/>
    </source>
</evidence>
<dbReference type="InterPro" id="IPR013083">
    <property type="entry name" value="Znf_RING/FYVE/PHD"/>
</dbReference>
<dbReference type="Pfam" id="PF02301">
    <property type="entry name" value="HORMA"/>
    <property type="match status" value="1"/>
</dbReference>
<name>A0A2S6BSA5_9PEZI</name>
<keyword evidence="4" id="KW-0539">Nucleus</keyword>
<dbReference type="GO" id="GO:0005694">
    <property type="term" value="C:chromosome"/>
    <property type="evidence" value="ECO:0007669"/>
    <property type="project" value="UniProtKB-SubCell"/>
</dbReference>
<dbReference type="Proteomes" id="UP000237631">
    <property type="component" value="Unassembled WGS sequence"/>
</dbReference>
<keyword evidence="9" id="KW-1185">Reference proteome</keyword>
<feature type="compositionally biased region" description="Polar residues" evidence="6">
    <location>
        <begin position="698"/>
        <end position="712"/>
    </location>
</feature>
<proteinExistence type="predicted"/>
<dbReference type="PROSITE" id="PS50815">
    <property type="entry name" value="HORMA"/>
    <property type="match status" value="1"/>
</dbReference>
<evidence type="ECO:0000256" key="3">
    <source>
        <dbReference type="ARBA" id="ARBA00022454"/>
    </source>
</evidence>
<dbReference type="GO" id="GO:0051598">
    <property type="term" value="P:meiotic recombination checkpoint signaling"/>
    <property type="evidence" value="ECO:0007669"/>
    <property type="project" value="TreeGrafter"/>
</dbReference>
<comment type="caution">
    <text evidence="8">The sequence shown here is derived from an EMBL/GenBank/DDBJ whole genome shotgun (WGS) entry which is preliminary data.</text>
</comment>
<feature type="region of interest" description="Disordered" evidence="6">
    <location>
        <begin position="299"/>
        <end position="329"/>
    </location>
</feature>
<dbReference type="InterPro" id="IPR011011">
    <property type="entry name" value="Znf_FYVE_PHD"/>
</dbReference>
<protein>
    <recommendedName>
        <fullName evidence="7">HORMA domain-containing protein</fullName>
    </recommendedName>
</protein>
<accession>A0A2S6BSA5</accession>
<dbReference type="OrthoDB" id="1928087at2759"/>
<dbReference type="STRING" id="357750.A0A2S6BSA5"/>
<evidence type="ECO:0000313" key="9">
    <source>
        <dbReference type="Proteomes" id="UP000237631"/>
    </source>
</evidence>
<evidence type="ECO:0000256" key="4">
    <source>
        <dbReference type="ARBA" id="ARBA00023242"/>
    </source>
</evidence>
<dbReference type="Gene3D" id="3.30.900.10">
    <property type="entry name" value="HORMA domain"/>
    <property type="match status" value="1"/>
</dbReference>